<dbReference type="Proteomes" id="UP000632222">
    <property type="component" value="Unassembled WGS sequence"/>
</dbReference>
<evidence type="ECO:0000256" key="1">
    <source>
        <dbReference type="ARBA" id="ARBA00023002"/>
    </source>
</evidence>
<dbReference type="SUPFAM" id="SSF53720">
    <property type="entry name" value="ALDH-like"/>
    <property type="match status" value="1"/>
</dbReference>
<keyword evidence="1" id="KW-0560">Oxidoreductase</keyword>
<dbReference type="InterPro" id="IPR044151">
    <property type="entry name" value="ALDH_KGSADH"/>
</dbReference>
<feature type="domain" description="Aldehyde dehydrogenase" evidence="2">
    <location>
        <begin position="3"/>
        <end position="429"/>
    </location>
</feature>
<dbReference type="InterPro" id="IPR016163">
    <property type="entry name" value="Ald_DH_C"/>
</dbReference>
<evidence type="ECO:0000313" key="4">
    <source>
        <dbReference type="Proteomes" id="UP000632222"/>
    </source>
</evidence>
<evidence type="ECO:0000259" key="2">
    <source>
        <dbReference type="Pfam" id="PF00171"/>
    </source>
</evidence>
<dbReference type="PANTHER" id="PTHR43353">
    <property type="entry name" value="SUCCINATE-SEMIALDEHYDE DEHYDROGENASE, MITOCHONDRIAL"/>
    <property type="match status" value="1"/>
</dbReference>
<dbReference type="RefSeq" id="WP_229684674.1">
    <property type="nucleotide sequence ID" value="NZ_BMOD01000004.1"/>
</dbReference>
<gene>
    <name evidence="3" type="ORF">GCM10008938_14700</name>
</gene>
<name>A0ABQ2CXB5_9DEIO</name>
<dbReference type="Gene3D" id="3.40.605.10">
    <property type="entry name" value="Aldehyde Dehydrogenase, Chain A, domain 1"/>
    <property type="match status" value="1"/>
</dbReference>
<dbReference type="InterPro" id="IPR015590">
    <property type="entry name" value="Aldehyde_DH_dom"/>
</dbReference>
<protein>
    <submittedName>
        <fullName evidence="3">2,5-dioxovalerate dehydrogenase</fullName>
    </submittedName>
</protein>
<dbReference type="CDD" id="cd07129">
    <property type="entry name" value="ALDH_KGSADH"/>
    <property type="match status" value="1"/>
</dbReference>
<dbReference type="InterPro" id="IPR016161">
    <property type="entry name" value="Ald_DH/histidinol_DH"/>
</dbReference>
<dbReference type="InterPro" id="IPR050740">
    <property type="entry name" value="Aldehyde_DH_Superfamily"/>
</dbReference>
<dbReference type="Gene3D" id="3.40.309.10">
    <property type="entry name" value="Aldehyde Dehydrogenase, Chain A, domain 2"/>
    <property type="match status" value="1"/>
</dbReference>
<comment type="caution">
    <text evidence="3">The sequence shown here is derived from an EMBL/GenBank/DDBJ whole genome shotgun (WGS) entry which is preliminary data.</text>
</comment>
<dbReference type="PANTHER" id="PTHR43353:SF3">
    <property type="entry name" value="ALDEHYDE DEHYDROGENASE-RELATED"/>
    <property type="match status" value="1"/>
</dbReference>
<evidence type="ECO:0000313" key="3">
    <source>
        <dbReference type="EMBL" id="GGJ29705.1"/>
    </source>
</evidence>
<dbReference type="InterPro" id="IPR016162">
    <property type="entry name" value="Ald_DH_N"/>
</dbReference>
<reference evidence="4" key="1">
    <citation type="journal article" date="2019" name="Int. J. Syst. Evol. Microbiol.">
        <title>The Global Catalogue of Microorganisms (GCM) 10K type strain sequencing project: providing services to taxonomists for standard genome sequencing and annotation.</title>
        <authorList>
            <consortium name="The Broad Institute Genomics Platform"/>
            <consortium name="The Broad Institute Genome Sequencing Center for Infectious Disease"/>
            <person name="Wu L."/>
            <person name="Ma J."/>
        </authorList>
    </citation>
    <scope>NUCLEOTIDE SEQUENCE [LARGE SCALE GENOMIC DNA]</scope>
    <source>
        <strain evidence="4">JCM 14370</strain>
    </source>
</reference>
<dbReference type="Pfam" id="PF00171">
    <property type="entry name" value="Aldedh"/>
    <property type="match status" value="1"/>
</dbReference>
<dbReference type="EMBL" id="BMOD01000004">
    <property type="protein sequence ID" value="GGJ29705.1"/>
    <property type="molecule type" value="Genomic_DNA"/>
</dbReference>
<sequence>MIHGINPVNGERLAGVPITSEAELQQVFELAQTAVHPYGTLPKDQKATFLLQIAAELEALREEIVEVAHQETALPLTRLNGELGRTTGQLKLFAEVVKEGSWVDARIDPALPDRTPPRPDIRSMRVPLGVVGVFGSSNFPLAFSVAGGDTASALAAGCPVIVKAHNAHPRTGFLAAQAIQKAIETCQLPAGVFSLIFGADNQIGETMVQHPAVKAVGFTGSRAGGLALQTLAQQRKEPIPVYAEMSSINPMVVFPDAMQERAEELATGLYGSFTLGAGQFCTNPGLVFIPAESEVFLQTLQTLTEQTAGFHLLTSGIQQQYLAGTSRLNNHPGVQLLAQGTGEVAAQVFTVQATDWTPELQQEVFGPSTLLCLYQDLAEVQNILQGLEGQLTTTVQAAEADLAALQILLPLLQEKSGRVVFNGYPTGVEVCAAMVHGGPYPATSDPGSTSVGTRAITRFTRLACFQDFPDGLLPPELQENNPLGVLRLREGKLE</sequence>
<accession>A0ABQ2CXB5</accession>
<proteinExistence type="predicted"/>
<organism evidence="3 4">
    <name type="scientific">Deinococcus roseus</name>
    <dbReference type="NCBI Taxonomy" id="392414"/>
    <lineage>
        <taxon>Bacteria</taxon>
        <taxon>Thermotogati</taxon>
        <taxon>Deinococcota</taxon>
        <taxon>Deinococci</taxon>
        <taxon>Deinococcales</taxon>
        <taxon>Deinococcaceae</taxon>
        <taxon>Deinococcus</taxon>
    </lineage>
</organism>
<keyword evidence="4" id="KW-1185">Reference proteome</keyword>